<feature type="short sequence motif" description="DGA/G" evidence="4">
    <location>
        <begin position="214"/>
        <end position="216"/>
    </location>
</feature>
<dbReference type="CDD" id="cd07205">
    <property type="entry name" value="Pat_PNPLA6_PNPLA7_NTE1_like"/>
    <property type="match status" value="1"/>
</dbReference>
<dbReference type="PANTHER" id="PTHR14226:SF76">
    <property type="entry name" value="NTE FAMILY PROTEIN RSSA"/>
    <property type="match status" value="1"/>
</dbReference>
<proteinExistence type="predicted"/>
<protein>
    <submittedName>
        <fullName evidence="6">Patatin-like phospholipase family protein</fullName>
    </submittedName>
</protein>
<comment type="caution">
    <text evidence="6">The sequence shown here is derived from an EMBL/GenBank/DDBJ whole genome shotgun (WGS) entry which is preliminary data.</text>
</comment>
<reference evidence="6 7" key="1">
    <citation type="submission" date="2020-07" db="EMBL/GenBank/DDBJ databases">
        <title>Bacterium isolated from marine sediment.</title>
        <authorList>
            <person name="Shang D."/>
        </authorList>
    </citation>
    <scope>NUCLEOTIDE SEQUENCE [LARGE SCALE GENOMIC DNA]</scope>
    <source>
        <strain evidence="6 7">F6074</strain>
    </source>
</reference>
<evidence type="ECO:0000256" key="2">
    <source>
        <dbReference type="ARBA" id="ARBA00022963"/>
    </source>
</evidence>
<feature type="domain" description="PNPLA" evidence="5">
    <location>
        <begin position="37"/>
        <end position="227"/>
    </location>
</feature>
<evidence type="ECO:0000313" key="7">
    <source>
        <dbReference type="Proteomes" id="UP000541857"/>
    </source>
</evidence>
<dbReference type="Pfam" id="PF01734">
    <property type="entry name" value="Patatin"/>
    <property type="match status" value="1"/>
</dbReference>
<name>A0A7W2R5X7_9FLAO</name>
<keyword evidence="3 4" id="KW-0443">Lipid metabolism</keyword>
<keyword evidence="2 4" id="KW-0442">Lipid degradation</keyword>
<dbReference type="InterPro" id="IPR016035">
    <property type="entry name" value="Acyl_Trfase/lysoPLipase"/>
</dbReference>
<dbReference type="Gene3D" id="2.40.160.50">
    <property type="entry name" value="membrane protein fhac: a member of the omp85/tpsb transporter family"/>
    <property type="match status" value="1"/>
</dbReference>
<keyword evidence="1 4" id="KW-0378">Hydrolase</keyword>
<accession>A0A7W2R5X7</accession>
<dbReference type="AlphaFoldDB" id="A0A7W2R5X7"/>
<feature type="active site" description="Nucleophile" evidence="4">
    <location>
        <position position="70"/>
    </location>
</feature>
<dbReference type="InterPro" id="IPR002641">
    <property type="entry name" value="PNPLA_dom"/>
</dbReference>
<dbReference type="InterPro" id="IPR043864">
    <property type="entry name" value="Omp85-like_dom"/>
</dbReference>
<dbReference type="RefSeq" id="WP_182206884.1">
    <property type="nucleotide sequence ID" value="NZ_JACGLT010000021.1"/>
</dbReference>
<dbReference type="Pfam" id="PF19143">
    <property type="entry name" value="Omp85_2"/>
    <property type="match status" value="1"/>
</dbReference>
<evidence type="ECO:0000313" key="6">
    <source>
        <dbReference type="EMBL" id="MBA6154615.1"/>
    </source>
</evidence>
<evidence type="ECO:0000256" key="3">
    <source>
        <dbReference type="ARBA" id="ARBA00023098"/>
    </source>
</evidence>
<dbReference type="EMBL" id="JACGLT010000021">
    <property type="protein sequence ID" value="MBA6154615.1"/>
    <property type="molecule type" value="Genomic_DNA"/>
</dbReference>
<evidence type="ECO:0000256" key="4">
    <source>
        <dbReference type="PROSITE-ProRule" id="PRU01161"/>
    </source>
</evidence>
<dbReference type="SUPFAM" id="SSF52151">
    <property type="entry name" value="FabD/lysophospholipase-like"/>
    <property type="match status" value="1"/>
</dbReference>
<dbReference type="Proteomes" id="UP000541857">
    <property type="component" value="Unassembled WGS sequence"/>
</dbReference>
<gene>
    <name evidence="6" type="ORF">H3Z82_17985</name>
</gene>
<dbReference type="InterPro" id="IPR050301">
    <property type="entry name" value="NTE"/>
</dbReference>
<evidence type="ECO:0000256" key="1">
    <source>
        <dbReference type="ARBA" id="ARBA00022801"/>
    </source>
</evidence>
<feature type="short sequence motif" description="GXSXG" evidence="4">
    <location>
        <begin position="68"/>
        <end position="72"/>
    </location>
</feature>
<dbReference type="PANTHER" id="PTHR14226">
    <property type="entry name" value="NEUROPATHY TARGET ESTERASE/SWISS CHEESE D.MELANOGASTER"/>
    <property type="match status" value="1"/>
</dbReference>
<keyword evidence="7" id="KW-1185">Reference proteome</keyword>
<feature type="active site" description="Proton acceptor" evidence="4">
    <location>
        <position position="214"/>
    </location>
</feature>
<dbReference type="PROSITE" id="PS51635">
    <property type="entry name" value="PNPLA"/>
    <property type="match status" value="1"/>
</dbReference>
<feature type="short sequence motif" description="GXGXXG" evidence="4">
    <location>
        <begin position="41"/>
        <end position="46"/>
    </location>
</feature>
<evidence type="ECO:0000259" key="5">
    <source>
        <dbReference type="PROSITE" id="PS51635"/>
    </source>
</evidence>
<dbReference type="Gene3D" id="3.40.1090.10">
    <property type="entry name" value="Cytosolic phospholipase A2 catalytic domain"/>
    <property type="match status" value="1"/>
</dbReference>
<organism evidence="6 7">
    <name type="scientific">Gelidibacter maritimus</name>
    <dbReference type="NCBI Taxonomy" id="2761487"/>
    <lineage>
        <taxon>Bacteria</taxon>
        <taxon>Pseudomonadati</taxon>
        <taxon>Bacteroidota</taxon>
        <taxon>Flavobacteriia</taxon>
        <taxon>Flavobacteriales</taxon>
        <taxon>Flavobacteriaceae</taxon>
        <taxon>Gelidibacter</taxon>
    </lineage>
</organism>
<sequence>MIQNIQSKINLSLFLFLFCVGFSQLVFAQENKPKVALVLSGGGAKGIAHIRTLQVLDSLHIVPDLIVGNSMGSIVGGLYAMGYSGDSIASLTKNANWEKLLGGRVSLNKVGAEEKSEYNKYLIELDFKNGNINTGLYILNDQNLREFISFLAVPSYEIEEFDDLPIPFRAVATDIINGEEVILDHGSLAVAMRASMSIPGVFSPVRHKNTLLVDGGLLNNFPADIAKNLGADIIIGSDVGSDPKTIESLTSISALLFQGTMMNSNKKRPANRELCDILIDHAPYLTHTTSDFFKANAIYEEGKIATNQQIDALVALSERLKNYEQRKHELPATKTEFVFDSIVYQDISQSNLALVKARTAIQPHKAYTIQDIEDGLGRAMGTTIFKDIEFTRLREDGKFGLILKGVEKSKHQLKGSLHFDGYRGAGLIMNYTGRNIIGDASRSLITLDIAKQPKARVQYQKNFGSDRDWWWRTEVFGQLLEQKIFLEGKTVDEVKLNYFEFDNQINRNLSSLKSYVGFGVKHKYTQLKPTIDPEVKNNILSLKKYRFSTYEFYAQFNYSNLNDVLYPTNGRHIQAVLSRALHNNIHVTYIDPNVMVLDVPSNNYTKLSLGFEERVPLASNLTGIVSLNSGFLFEGYSKQNEFLFSTFGYGAKYFLGGNIIDPRRDNYTFSGLTESELAVSQFIKVGFGLQIKSIRNLFFTPHFEIASVGYGTFNDYLPNAFSAKGKWENYDDPSLLASVGTMVSYKSILGPVNFDLSWVNSTNNLRFFIGIGFPLNRSN</sequence>
<dbReference type="GO" id="GO:0016787">
    <property type="term" value="F:hydrolase activity"/>
    <property type="evidence" value="ECO:0007669"/>
    <property type="project" value="UniProtKB-UniRule"/>
</dbReference>
<dbReference type="GO" id="GO:0016042">
    <property type="term" value="P:lipid catabolic process"/>
    <property type="evidence" value="ECO:0007669"/>
    <property type="project" value="UniProtKB-UniRule"/>
</dbReference>